<comment type="caution">
    <text evidence="2">The sequence shown here is derived from an EMBL/GenBank/DDBJ whole genome shotgun (WGS) entry which is preliminary data.</text>
</comment>
<evidence type="ECO:0000313" key="2">
    <source>
        <dbReference type="EMBL" id="KAK1930584.1"/>
    </source>
</evidence>
<evidence type="ECO:0000313" key="3">
    <source>
        <dbReference type="Proteomes" id="UP001259832"/>
    </source>
</evidence>
<dbReference type="EMBL" id="JASMQC010000038">
    <property type="protein sequence ID" value="KAK1930584.1"/>
    <property type="molecule type" value="Genomic_DNA"/>
</dbReference>
<proteinExistence type="predicted"/>
<protein>
    <submittedName>
        <fullName evidence="2">Uncharacterized protein</fullName>
    </submittedName>
</protein>
<gene>
    <name evidence="2" type="ORF">P3T76_013906</name>
</gene>
<feature type="compositionally biased region" description="Basic and acidic residues" evidence="1">
    <location>
        <begin position="70"/>
        <end position="79"/>
    </location>
</feature>
<dbReference type="AlphaFoldDB" id="A0AAD9G212"/>
<keyword evidence="3" id="KW-1185">Reference proteome</keyword>
<evidence type="ECO:0000256" key="1">
    <source>
        <dbReference type="SAM" id="MobiDB-lite"/>
    </source>
</evidence>
<accession>A0AAD9G212</accession>
<name>A0AAD9G212_9STRA</name>
<sequence length="127" mass="13563">MEPSSSAEWTPSTPLTHLDLAQRSFAPSATPPASSAPFDSLLSSSEVVNTDGSVYSTNAAQTSSEEEEQLLERPVHDEFTLDAALGTTTPVKRKGRNFSAQEDLYLAGAWLDISQEPVVGDNSSTEC</sequence>
<dbReference type="Proteomes" id="UP001259832">
    <property type="component" value="Unassembled WGS sequence"/>
</dbReference>
<organism evidence="2 3">
    <name type="scientific">Phytophthora citrophthora</name>
    <dbReference type="NCBI Taxonomy" id="4793"/>
    <lineage>
        <taxon>Eukaryota</taxon>
        <taxon>Sar</taxon>
        <taxon>Stramenopiles</taxon>
        <taxon>Oomycota</taxon>
        <taxon>Peronosporomycetes</taxon>
        <taxon>Peronosporales</taxon>
        <taxon>Peronosporaceae</taxon>
        <taxon>Phytophthora</taxon>
    </lineage>
</organism>
<feature type="region of interest" description="Disordered" evidence="1">
    <location>
        <begin position="56"/>
        <end position="83"/>
    </location>
</feature>
<reference evidence="2" key="1">
    <citation type="submission" date="2023-08" db="EMBL/GenBank/DDBJ databases">
        <title>Reference Genome Resource for the Citrus Pathogen Phytophthora citrophthora.</title>
        <authorList>
            <person name="Moller H."/>
            <person name="Coetzee B."/>
            <person name="Rose L.J."/>
            <person name="Van Niekerk J.M."/>
        </authorList>
    </citation>
    <scope>NUCLEOTIDE SEQUENCE</scope>
    <source>
        <strain evidence="2">STE-U-9442</strain>
    </source>
</reference>